<evidence type="ECO:0008006" key="4">
    <source>
        <dbReference type="Google" id="ProtNLM"/>
    </source>
</evidence>
<dbReference type="Proteomes" id="UP000251714">
    <property type="component" value="Unassembled WGS sequence"/>
</dbReference>
<dbReference type="PANTHER" id="PTHR43194:SF4">
    <property type="entry name" value="AB HYDROLASE-1 DOMAIN-CONTAINING PROTEIN"/>
    <property type="match status" value="1"/>
</dbReference>
<feature type="signal peptide" evidence="1">
    <location>
        <begin position="1"/>
        <end position="17"/>
    </location>
</feature>
<protein>
    <recommendedName>
        <fullName evidence="4">AB hydrolase-1 domain-containing protein</fullName>
    </recommendedName>
</protein>
<proteinExistence type="predicted"/>
<dbReference type="InterPro" id="IPR029058">
    <property type="entry name" value="AB_hydrolase_fold"/>
</dbReference>
<dbReference type="AlphaFoldDB" id="A0A365N001"/>
<organism evidence="2 3">
    <name type="scientific">Gibberella intermedia</name>
    <name type="common">Bulb rot disease fungus</name>
    <name type="synonym">Fusarium proliferatum</name>
    <dbReference type="NCBI Taxonomy" id="948311"/>
    <lineage>
        <taxon>Eukaryota</taxon>
        <taxon>Fungi</taxon>
        <taxon>Dikarya</taxon>
        <taxon>Ascomycota</taxon>
        <taxon>Pezizomycotina</taxon>
        <taxon>Sordariomycetes</taxon>
        <taxon>Hypocreomycetidae</taxon>
        <taxon>Hypocreales</taxon>
        <taxon>Nectriaceae</taxon>
        <taxon>Fusarium</taxon>
        <taxon>Fusarium fujikuroi species complex</taxon>
    </lineage>
</organism>
<gene>
    <name evidence="2" type="ORF">FPRO05_02926</name>
</gene>
<comment type="caution">
    <text evidence="2">The sequence shown here is derived from an EMBL/GenBank/DDBJ whole genome shotgun (WGS) entry which is preliminary data.</text>
</comment>
<name>A0A365N001_GIBIN</name>
<evidence type="ECO:0000313" key="2">
    <source>
        <dbReference type="EMBL" id="RBA14134.1"/>
    </source>
</evidence>
<dbReference type="Gene3D" id="3.40.50.1820">
    <property type="entry name" value="alpha/beta hydrolase"/>
    <property type="match status" value="2"/>
</dbReference>
<dbReference type="EMBL" id="PKMI01000028">
    <property type="protein sequence ID" value="RBA14134.1"/>
    <property type="molecule type" value="Genomic_DNA"/>
</dbReference>
<feature type="chain" id="PRO_5016776186" description="AB hydrolase-1 domain-containing protein" evidence="1">
    <location>
        <begin position="18"/>
        <end position="343"/>
    </location>
</feature>
<reference evidence="2 3" key="1">
    <citation type="submission" date="2017-12" db="EMBL/GenBank/DDBJ databases">
        <title>Genome sequence of the mycotoxigenic crop pathogen Fusarium proliferatum, strain ITEM 2341 from Date Palm.</title>
        <authorList>
            <person name="Almiman B.F."/>
            <person name="Shittu T.A."/>
            <person name="Muthumeenakshi S."/>
            <person name="Baroncelli R."/>
            <person name="Sreenivasaprasada S."/>
        </authorList>
    </citation>
    <scope>NUCLEOTIDE SEQUENCE [LARGE SCALE GENOMIC DNA]</scope>
    <source>
        <strain evidence="2 3">ITEM 2341</strain>
    </source>
</reference>
<accession>A0A365N001</accession>
<dbReference type="InterPro" id="IPR050228">
    <property type="entry name" value="Carboxylesterase_BioH"/>
</dbReference>
<sequence length="343" mass="37742">MARFVLNSLLFLGGALASPVQERKVDCTGTNAISMHCRSNEVPYTRDFFYIGGRSAKGTSGTINVDQIYVEKLTPSKQWTQKHPLVFFHGGGLSGSTWLNTPDNRDAENAIASFPMAAGSATETVMKFFTSPENYETYPQAKLHTQWPGTGADGDPVYDQFKKSLIPLTTNFVGQENALRVGGCELLSLLGEKAFLISHSLGSRNPLLLSNDCPEYIAGSINLEAATSPFWSDPSELENESVGEETLAHRNCYLQVEPARKLPQINKVPYLLLTGEASVHITYDHCVIKFLKQAGGKPEWIKLADWGIKGNGHFLHVEKNNMQIAGIVDSWIQKKSFNGTKNA</sequence>
<dbReference type="CDD" id="cd12809">
    <property type="entry name" value="Esterase_713_like-2"/>
    <property type="match status" value="1"/>
</dbReference>
<dbReference type="PANTHER" id="PTHR43194">
    <property type="entry name" value="HYDROLASE ALPHA/BETA FOLD FAMILY"/>
    <property type="match status" value="1"/>
</dbReference>
<keyword evidence="1" id="KW-0732">Signal</keyword>
<dbReference type="SUPFAM" id="SSF53474">
    <property type="entry name" value="alpha/beta-Hydrolases"/>
    <property type="match status" value="1"/>
</dbReference>
<evidence type="ECO:0000313" key="3">
    <source>
        <dbReference type="Proteomes" id="UP000251714"/>
    </source>
</evidence>
<evidence type="ECO:0000256" key="1">
    <source>
        <dbReference type="SAM" id="SignalP"/>
    </source>
</evidence>